<evidence type="ECO:0000256" key="7">
    <source>
        <dbReference type="ARBA" id="ARBA00022840"/>
    </source>
</evidence>
<dbReference type="InterPro" id="IPR011245">
    <property type="entry name" value="Butyrate_kin"/>
</dbReference>
<evidence type="ECO:0000256" key="5">
    <source>
        <dbReference type="ARBA" id="ARBA00022741"/>
    </source>
</evidence>
<accession>A0A7W5DRN1</accession>
<dbReference type="SUPFAM" id="SSF53067">
    <property type="entry name" value="Actin-like ATPase domain"/>
    <property type="match status" value="2"/>
</dbReference>
<organism evidence="11 12">
    <name type="scientific">Microbacter margulisiae</name>
    <dbReference type="NCBI Taxonomy" id="1350067"/>
    <lineage>
        <taxon>Bacteria</taxon>
        <taxon>Pseudomonadati</taxon>
        <taxon>Bacteroidota</taxon>
        <taxon>Bacteroidia</taxon>
        <taxon>Bacteroidales</taxon>
        <taxon>Porphyromonadaceae</taxon>
        <taxon>Microbacter</taxon>
    </lineage>
</organism>
<dbReference type="InterPro" id="IPR023865">
    <property type="entry name" value="Aliphatic_acid_kinase_CS"/>
</dbReference>
<dbReference type="PANTHER" id="PTHR21060:SF3">
    <property type="entry name" value="BUTYRATE KINASE 2-RELATED"/>
    <property type="match status" value="1"/>
</dbReference>
<dbReference type="PANTHER" id="PTHR21060">
    <property type="entry name" value="ACETATE KINASE"/>
    <property type="match status" value="1"/>
</dbReference>
<keyword evidence="5 9" id="KW-0547">Nucleotide-binding</keyword>
<keyword evidence="12" id="KW-1185">Reference proteome</keyword>
<dbReference type="InterPro" id="IPR000890">
    <property type="entry name" value="Aliphatic_acid_kin_short-chain"/>
</dbReference>
<comment type="catalytic activity">
    <reaction evidence="8 9">
        <text>butanoate + ATP = butanoyl phosphate + ADP</text>
        <dbReference type="Rhea" id="RHEA:13585"/>
        <dbReference type="ChEBI" id="CHEBI:17968"/>
        <dbReference type="ChEBI" id="CHEBI:30616"/>
        <dbReference type="ChEBI" id="CHEBI:58079"/>
        <dbReference type="ChEBI" id="CHEBI:456216"/>
        <dbReference type="EC" id="2.7.2.7"/>
    </reaction>
</comment>
<name>A0A7W5DRN1_9PORP</name>
<dbReference type="EC" id="2.7.2.7" evidence="9"/>
<evidence type="ECO:0000313" key="12">
    <source>
        <dbReference type="Proteomes" id="UP000544222"/>
    </source>
</evidence>
<reference evidence="11 12" key="1">
    <citation type="submission" date="2020-08" db="EMBL/GenBank/DDBJ databases">
        <title>Genomic Encyclopedia of Type Strains, Phase IV (KMG-IV): sequencing the most valuable type-strain genomes for metagenomic binning, comparative biology and taxonomic classification.</title>
        <authorList>
            <person name="Goeker M."/>
        </authorList>
    </citation>
    <scope>NUCLEOTIDE SEQUENCE [LARGE SCALE GENOMIC DNA]</scope>
    <source>
        <strain evidence="11 12">DSM 27471</strain>
    </source>
</reference>
<evidence type="ECO:0000256" key="2">
    <source>
        <dbReference type="ARBA" id="ARBA00008748"/>
    </source>
</evidence>
<evidence type="ECO:0000256" key="8">
    <source>
        <dbReference type="ARBA" id="ARBA00048596"/>
    </source>
</evidence>
<keyword evidence="4 9" id="KW-0808">Transferase</keyword>
<dbReference type="GO" id="GO:0047761">
    <property type="term" value="F:butyrate kinase activity"/>
    <property type="evidence" value="ECO:0007669"/>
    <property type="project" value="UniProtKB-UniRule"/>
</dbReference>
<proteinExistence type="inferred from homology"/>
<evidence type="ECO:0000256" key="4">
    <source>
        <dbReference type="ARBA" id="ARBA00022679"/>
    </source>
</evidence>
<dbReference type="GO" id="GO:0008776">
    <property type="term" value="F:acetate kinase activity"/>
    <property type="evidence" value="ECO:0007669"/>
    <property type="project" value="TreeGrafter"/>
</dbReference>
<dbReference type="RefSeq" id="WP_183413090.1">
    <property type="nucleotide sequence ID" value="NZ_JACHYB010000001.1"/>
</dbReference>
<evidence type="ECO:0000256" key="3">
    <source>
        <dbReference type="ARBA" id="ARBA00022490"/>
    </source>
</evidence>
<evidence type="ECO:0000313" key="11">
    <source>
        <dbReference type="EMBL" id="MBB3187314.1"/>
    </source>
</evidence>
<evidence type="ECO:0000256" key="10">
    <source>
        <dbReference type="RuleBase" id="RU003835"/>
    </source>
</evidence>
<evidence type="ECO:0000256" key="6">
    <source>
        <dbReference type="ARBA" id="ARBA00022777"/>
    </source>
</evidence>
<dbReference type="NCBIfam" id="TIGR02707">
    <property type="entry name" value="butyr_kinase"/>
    <property type="match status" value="1"/>
</dbReference>
<dbReference type="InterPro" id="IPR043129">
    <property type="entry name" value="ATPase_NBD"/>
</dbReference>
<dbReference type="Gene3D" id="3.30.420.40">
    <property type="match status" value="2"/>
</dbReference>
<comment type="similarity">
    <text evidence="2 9 10">Belongs to the acetokinase family.</text>
</comment>
<protein>
    <recommendedName>
        <fullName evidence="9">Probable butyrate kinase</fullName>
        <shortName evidence="9">BK</shortName>
        <ecNumber evidence="9">2.7.2.7</ecNumber>
    </recommendedName>
    <alternativeName>
        <fullName evidence="9">Branched-chain carboxylic acid kinase</fullName>
    </alternativeName>
</protein>
<evidence type="ECO:0000256" key="1">
    <source>
        <dbReference type="ARBA" id="ARBA00004496"/>
    </source>
</evidence>
<dbReference type="Pfam" id="PF00871">
    <property type="entry name" value="Acetate_kinase"/>
    <property type="match status" value="1"/>
</dbReference>
<keyword evidence="3 9" id="KW-0963">Cytoplasm</keyword>
<keyword evidence="7 9" id="KW-0067">ATP-binding</keyword>
<dbReference type="NCBIfam" id="NF002834">
    <property type="entry name" value="PRK03011.1-5"/>
    <property type="match status" value="1"/>
</dbReference>
<comment type="subcellular location">
    <subcellularLocation>
        <location evidence="1 9">Cytoplasm</location>
    </subcellularLocation>
</comment>
<comment type="caution">
    <text evidence="11">The sequence shown here is derived from an EMBL/GenBank/DDBJ whole genome shotgun (WGS) entry which is preliminary data.</text>
</comment>
<keyword evidence="6 9" id="KW-0418">Kinase</keyword>
<dbReference type="PRINTS" id="PR00471">
    <property type="entry name" value="ACETATEKNASE"/>
</dbReference>
<dbReference type="PROSITE" id="PS01076">
    <property type="entry name" value="ACETATE_KINASE_2"/>
    <property type="match status" value="1"/>
</dbReference>
<dbReference type="HAMAP" id="MF_00542">
    <property type="entry name" value="Butyrate_kinase"/>
    <property type="match status" value="1"/>
</dbReference>
<gene>
    <name evidence="9" type="primary">buk</name>
    <name evidence="11" type="ORF">FHX64_001477</name>
</gene>
<dbReference type="PROSITE" id="PS01075">
    <property type="entry name" value="ACETATE_KINASE_1"/>
    <property type="match status" value="1"/>
</dbReference>
<evidence type="ECO:0000256" key="9">
    <source>
        <dbReference type="HAMAP-Rule" id="MF_00542"/>
    </source>
</evidence>
<sequence length="356" mass="38858">MAFFVLSINPGSTSTKVALYEDEKLLFSRNVDHSAEELRPFKRIIDQFYFRKLIVLRILAEEKVDLNKLDAIVGRGGMVKPIEAGVYEMNPLLHHDLAKGIQGEHACSLGGLLAEALIESNPHARAFIADPVVVDEMQPVARLSGHPLFPRKSLFHALNQRAIGRLHAQKIGKKYEDLTLVIAHLGGGVTVGAHRHGKVVDVNNGIDGDGPFSANRSGTLPAAAVARLCFSEDYTLPEVLKMISSQGGLLAHLGTSDLREVEQRIETGDEYAKLVHEALVYNIAKEIGAMSTVLYGKVDAILLTGGIAHSQQVIDSLMSKISFIAPVYVYPGEDEMWALAMNGLEMLRGAPCKVYE</sequence>
<dbReference type="CDD" id="cd24011">
    <property type="entry name" value="ASKHA_NBD_BK"/>
    <property type="match status" value="1"/>
</dbReference>
<dbReference type="PIRSF" id="PIRSF036458">
    <property type="entry name" value="Butyrate_kin"/>
    <property type="match status" value="1"/>
</dbReference>
<dbReference type="EMBL" id="JACHYB010000001">
    <property type="protein sequence ID" value="MBB3187314.1"/>
    <property type="molecule type" value="Genomic_DNA"/>
</dbReference>
<dbReference type="GO" id="GO:0005737">
    <property type="term" value="C:cytoplasm"/>
    <property type="evidence" value="ECO:0007669"/>
    <property type="project" value="UniProtKB-SubCell"/>
</dbReference>
<dbReference type="Proteomes" id="UP000544222">
    <property type="component" value="Unassembled WGS sequence"/>
</dbReference>
<dbReference type="GO" id="GO:0005524">
    <property type="term" value="F:ATP binding"/>
    <property type="evidence" value="ECO:0007669"/>
    <property type="project" value="UniProtKB-KW"/>
</dbReference>
<dbReference type="GO" id="GO:0006083">
    <property type="term" value="P:acetate metabolic process"/>
    <property type="evidence" value="ECO:0007669"/>
    <property type="project" value="TreeGrafter"/>
</dbReference>
<dbReference type="AlphaFoldDB" id="A0A7W5DRN1"/>